<reference evidence="1 2" key="1">
    <citation type="submission" date="2019-03" db="EMBL/GenBank/DDBJ databases">
        <title>The genome sequence of a newly discovered highly antifungal drug resistant Aspergillus species, Aspergillus tanneri NIH 1004.</title>
        <authorList>
            <person name="Mounaud S."/>
            <person name="Singh I."/>
            <person name="Joardar V."/>
            <person name="Pakala S."/>
            <person name="Pakala S."/>
            <person name="Venepally P."/>
            <person name="Hoover J."/>
            <person name="Nierman W."/>
            <person name="Chung J."/>
            <person name="Losada L."/>
        </authorList>
    </citation>
    <scope>NUCLEOTIDE SEQUENCE [LARGE SCALE GENOMIC DNA]</scope>
    <source>
        <strain evidence="1 2">NIH1004</strain>
    </source>
</reference>
<sequence length="14" mass="1657">MQQYVGSSLDWVDE</sequence>
<evidence type="ECO:0000313" key="1">
    <source>
        <dbReference type="EMBL" id="THC93502.1"/>
    </source>
</evidence>
<evidence type="ECO:0000313" key="2">
    <source>
        <dbReference type="Proteomes" id="UP000308092"/>
    </source>
</evidence>
<dbReference type="Proteomes" id="UP000308092">
    <property type="component" value="Unassembled WGS sequence"/>
</dbReference>
<dbReference type="VEuPathDB" id="FungiDB:EYZ11_007026"/>
<comment type="caution">
    <text evidence="1">The sequence shown here is derived from an EMBL/GenBank/DDBJ whole genome shotgun (WGS) entry which is preliminary data.</text>
</comment>
<gene>
    <name evidence="1" type="ORF">EYZ11_007026</name>
</gene>
<accession>A0A4S3JEC2</accession>
<name>A0A4S3JEC2_9EURO</name>
<proteinExistence type="predicted"/>
<protein>
    <submittedName>
        <fullName evidence="1">Uncharacterized protein</fullName>
    </submittedName>
</protein>
<dbReference type="EMBL" id="SOSA01000261">
    <property type="protein sequence ID" value="THC93502.1"/>
    <property type="molecule type" value="Genomic_DNA"/>
</dbReference>
<keyword evidence="2" id="KW-1185">Reference proteome</keyword>
<organism evidence="1 2">
    <name type="scientific">Aspergillus tanneri</name>
    <dbReference type="NCBI Taxonomy" id="1220188"/>
    <lineage>
        <taxon>Eukaryota</taxon>
        <taxon>Fungi</taxon>
        <taxon>Dikarya</taxon>
        <taxon>Ascomycota</taxon>
        <taxon>Pezizomycotina</taxon>
        <taxon>Eurotiomycetes</taxon>
        <taxon>Eurotiomycetidae</taxon>
        <taxon>Eurotiales</taxon>
        <taxon>Aspergillaceae</taxon>
        <taxon>Aspergillus</taxon>
        <taxon>Aspergillus subgen. Circumdati</taxon>
    </lineage>
</organism>